<dbReference type="EMBL" id="FXUY01000001">
    <property type="protein sequence ID" value="SMQ23993.1"/>
    <property type="molecule type" value="Genomic_DNA"/>
</dbReference>
<gene>
    <name evidence="1" type="ORF">SAMN04488483_1342</name>
</gene>
<organism evidence="1 2">
    <name type="scientific">Pseudomonas helmanticensis</name>
    <dbReference type="NCBI Taxonomy" id="1471381"/>
    <lineage>
        <taxon>Bacteria</taxon>
        <taxon>Pseudomonadati</taxon>
        <taxon>Pseudomonadota</taxon>
        <taxon>Gammaproteobacteria</taxon>
        <taxon>Pseudomonadales</taxon>
        <taxon>Pseudomonadaceae</taxon>
        <taxon>Pseudomonas</taxon>
    </lineage>
</organism>
<dbReference type="Proteomes" id="UP001158048">
    <property type="component" value="Unassembled WGS sequence"/>
</dbReference>
<evidence type="ECO:0000313" key="2">
    <source>
        <dbReference type="Proteomes" id="UP001158048"/>
    </source>
</evidence>
<proteinExistence type="predicted"/>
<keyword evidence="2" id="KW-1185">Reference proteome</keyword>
<reference evidence="1" key="1">
    <citation type="submission" date="2017-05" db="EMBL/GenBank/DDBJ databases">
        <authorList>
            <person name="Varghese N."/>
            <person name="Submissions S."/>
        </authorList>
    </citation>
    <scope>NUCLEOTIDE SEQUENCE</scope>
    <source>
        <strain evidence="1">LMG 28168</strain>
    </source>
</reference>
<evidence type="ECO:0000313" key="1">
    <source>
        <dbReference type="EMBL" id="SMQ23993.1"/>
    </source>
</evidence>
<accession>A0ACD2U2H8</accession>
<name>A0ACD2U2H8_9PSED</name>
<sequence length="268" mass="29367">MVEISPLDQALFLLTLVKQLKLDKSLFFQKLREEASGVQSTKTTSTTQVAKNTGASGKTTKTNQVVVSGAYVEVLVGGPYTRDKEEHPFGRAALHVVVGSKDITYDFGRYGKTWGTFDSEGEGVLNVWTSFKAYISGENSLGRTTTGFVYFLENAKAEAVIAHFDGIVAQQKEQRKKTLSSARYVLPSNYHPTTNNCTTVTIAGAKVSGKSIVQNPAKFNEMRGLSFIERQAARTQSSPKDGVFIPADLQAMLEANTEAPYDKKNVYK</sequence>
<protein>
    <submittedName>
        <fullName evidence="1">Uncharacterized protein</fullName>
    </submittedName>
</protein>
<comment type="caution">
    <text evidence="1">The sequence shown here is derived from an EMBL/GenBank/DDBJ whole genome shotgun (WGS) entry which is preliminary data.</text>
</comment>